<evidence type="ECO:0000313" key="2">
    <source>
        <dbReference type="EMBL" id="EMF14901.1"/>
    </source>
</evidence>
<dbReference type="HOGENOM" id="CLU_2672684_0_0_1"/>
<dbReference type="GeneID" id="27898207"/>
<dbReference type="RefSeq" id="XP_016763022.1">
    <property type="nucleotide sequence ID" value="XM_016901070.1"/>
</dbReference>
<feature type="region of interest" description="Disordered" evidence="1">
    <location>
        <begin position="37"/>
        <end position="75"/>
    </location>
</feature>
<dbReference type="EMBL" id="KB456261">
    <property type="protein sequence ID" value="EMF14901.1"/>
    <property type="molecule type" value="Genomic_DNA"/>
</dbReference>
<organism evidence="2 3">
    <name type="scientific">Sphaerulina musiva (strain SO2202)</name>
    <name type="common">Poplar stem canker fungus</name>
    <name type="synonym">Septoria musiva</name>
    <dbReference type="NCBI Taxonomy" id="692275"/>
    <lineage>
        <taxon>Eukaryota</taxon>
        <taxon>Fungi</taxon>
        <taxon>Dikarya</taxon>
        <taxon>Ascomycota</taxon>
        <taxon>Pezizomycotina</taxon>
        <taxon>Dothideomycetes</taxon>
        <taxon>Dothideomycetidae</taxon>
        <taxon>Mycosphaerellales</taxon>
        <taxon>Mycosphaerellaceae</taxon>
        <taxon>Sphaerulina</taxon>
    </lineage>
</organism>
<keyword evidence="3" id="KW-1185">Reference proteome</keyword>
<dbReference type="AlphaFoldDB" id="M3C3U0"/>
<evidence type="ECO:0000256" key="1">
    <source>
        <dbReference type="SAM" id="MobiDB-lite"/>
    </source>
</evidence>
<reference evidence="2 3" key="1">
    <citation type="journal article" date="2012" name="PLoS Pathog.">
        <title>Diverse lifestyles and strategies of plant pathogenesis encoded in the genomes of eighteen Dothideomycetes fungi.</title>
        <authorList>
            <person name="Ohm R.A."/>
            <person name="Feau N."/>
            <person name="Henrissat B."/>
            <person name="Schoch C.L."/>
            <person name="Horwitz B.A."/>
            <person name="Barry K.W."/>
            <person name="Condon B.J."/>
            <person name="Copeland A.C."/>
            <person name="Dhillon B."/>
            <person name="Glaser F."/>
            <person name="Hesse C.N."/>
            <person name="Kosti I."/>
            <person name="LaButti K."/>
            <person name="Lindquist E.A."/>
            <person name="Lucas S."/>
            <person name="Salamov A.A."/>
            <person name="Bradshaw R.E."/>
            <person name="Ciuffetti L."/>
            <person name="Hamelin R.C."/>
            <person name="Kema G.H.J."/>
            <person name="Lawrence C."/>
            <person name="Scott J.A."/>
            <person name="Spatafora J.W."/>
            <person name="Turgeon B.G."/>
            <person name="de Wit P.J.G.M."/>
            <person name="Zhong S."/>
            <person name="Goodwin S.B."/>
            <person name="Grigoriev I.V."/>
        </authorList>
    </citation>
    <scope>NUCLEOTIDE SEQUENCE [LARGE SCALE GENOMIC DNA]</scope>
    <source>
        <strain evidence="2 3">SO2202</strain>
    </source>
</reference>
<accession>M3C3U0</accession>
<evidence type="ECO:0000313" key="3">
    <source>
        <dbReference type="Proteomes" id="UP000016931"/>
    </source>
</evidence>
<sequence>MTTEQLAMARCTGPLLHHRTSWPDSLADSLDTVLPSLVTDTGSGQTSGRLDSASPTNSGRPIANITRPHNEAEMR</sequence>
<gene>
    <name evidence="2" type="ORF">SEPMUDRAFT_114035</name>
</gene>
<proteinExistence type="predicted"/>
<protein>
    <submittedName>
        <fullName evidence="2">Uncharacterized protein</fullName>
    </submittedName>
</protein>
<dbReference type="OrthoDB" id="370884at2759"/>
<dbReference type="Proteomes" id="UP000016931">
    <property type="component" value="Unassembled WGS sequence"/>
</dbReference>
<name>M3C3U0_SPHMS</name>
<feature type="compositionally biased region" description="Polar residues" evidence="1">
    <location>
        <begin position="38"/>
        <end position="59"/>
    </location>
</feature>